<organism evidence="3 4">
    <name type="scientific">Saponaria officinalis</name>
    <name type="common">Common soapwort</name>
    <name type="synonym">Lychnis saponaria</name>
    <dbReference type="NCBI Taxonomy" id="3572"/>
    <lineage>
        <taxon>Eukaryota</taxon>
        <taxon>Viridiplantae</taxon>
        <taxon>Streptophyta</taxon>
        <taxon>Embryophyta</taxon>
        <taxon>Tracheophyta</taxon>
        <taxon>Spermatophyta</taxon>
        <taxon>Magnoliopsida</taxon>
        <taxon>eudicotyledons</taxon>
        <taxon>Gunneridae</taxon>
        <taxon>Pentapetalae</taxon>
        <taxon>Caryophyllales</taxon>
        <taxon>Caryophyllaceae</taxon>
        <taxon>Caryophylleae</taxon>
        <taxon>Saponaria</taxon>
    </lineage>
</organism>
<keyword evidence="2" id="KW-0812">Transmembrane</keyword>
<feature type="region of interest" description="Disordered" evidence="1">
    <location>
        <begin position="29"/>
        <end position="86"/>
    </location>
</feature>
<dbReference type="Proteomes" id="UP001443914">
    <property type="component" value="Unassembled WGS sequence"/>
</dbReference>
<dbReference type="InterPro" id="IPR038789">
    <property type="entry name" value="LPA2-like"/>
</dbReference>
<evidence type="ECO:0008006" key="5">
    <source>
        <dbReference type="Google" id="ProtNLM"/>
    </source>
</evidence>
<dbReference type="GO" id="GO:0009507">
    <property type="term" value="C:chloroplast"/>
    <property type="evidence" value="ECO:0007669"/>
    <property type="project" value="TreeGrafter"/>
</dbReference>
<feature type="transmembrane region" description="Helical" evidence="2">
    <location>
        <begin position="117"/>
        <end position="141"/>
    </location>
</feature>
<feature type="transmembrane region" description="Helical" evidence="2">
    <location>
        <begin position="153"/>
        <end position="175"/>
    </location>
</feature>
<evidence type="ECO:0000256" key="1">
    <source>
        <dbReference type="SAM" id="MobiDB-lite"/>
    </source>
</evidence>
<proteinExistence type="predicted"/>
<dbReference type="PANTHER" id="PTHR37385">
    <property type="entry name" value="PROTEIN LOW PSII ACCUMULATION 2, CHLOROPLASTIC"/>
    <property type="match status" value="1"/>
</dbReference>
<feature type="compositionally biased region" description="Polar residues" evidence="1">
    <location>
        <begin position="29"/>
        <end position="44"/>
    </location>
</feature>
<sequence>MAVLHLQTSFMINKPLLLHKPTNQKFTKTIIFSQNSPKPTTKNDPITKPIPSSGLGFGPAQQPKPDPSPSSSGKMKNKGRRGRDGIIRRTPVEKPAFLMDKKGVEEKSDEPTLNENAFLLTWLALGILILVQGLALSASGFLPEEWDKLFVKYIYPSFTPTVLLFIAGTVTYGVYKYFQNENARNQN</sequence>
<accession>A0AAW1GLP2</accession>
<keyword evidence="4" id="KW-1185">Reference proteome</keyword>
<dbReference type="EMBL" id="JBDFQZ010000014">
    <property type="protein sequence ID" value="KAK9665642.1"/>
    <property type="molecule type" value="Genomic_DNA"/>
</dbReference>
<keyword evidence="2" id="KW-1133">Transmembrane helix</keyword>
<name>A0AAW1GLP2_SAPOF</name>
<dbReference type="PANTHER" id="PTHR37385:SF2">
    <property type="entry name" value="PROTEIN LPA2"/>
    <property type="match status" value="1"/>
</dbReference>
<protein>
    <recommendedName>
        <fullName evidence="5">Protein LOW PSII ACCUMULATION 2, chloroplastic</fullName>
    </recommendedName>
</protein>
<evidence type="ECO:0000313" key="4">
    <source>
        <dbReference type="Proteomes" id="UP001443914"/>
    </source>
</evidence>
<comment type="caution">
    <text evidence="3">The sequence shown here is derived from an EMBL/GenBank/DDBJ whole genome shotgun (WGS) entry which is preliminary data.</text>
</comment>
<evidence type="ECO:0000256" key="2">
    <source>
        <dbReference type="SAM" id="Phobius"/>
    </source>
</evidence>
<reference evidence="3" key="1">
    <citation type="submission" date="2024-03" db="EMBL/GenBank/DDBJ databases">
        <title>WGS assembly of Saponaria officinalis var. Norfolk2.</title>
        <authorList>
            <person name="Jenkins J."/>
            <person name="Shu S."/>
            <person name="Grimwood J."/>
            <person name="Barry K."/>
            <person name="Goodstein D."/>
            <person name="Schmutz J."/>
            <person name="Leebens-Mack J."/>
            <person name="Osbourn A."/>
        </authorList>
    </citation>
    <scope>NUCLEOTIDE SEQUENCE [LARGE SCALE GENOMIC DNA]</scope>
    <source>
        <strain evidence="3">JIC</strain>
    </source>
</reference>
<dbReference type="AlphaFoldDB" id="A0AAW1GLP2"/>
<gene>
    <name evidence="3" type="ORF">RND81_14G125700</name>
</gene>
<evidence type="ECO:0000313" key="3">
    <source>
        <dbReference type="EMBL" id="KAK9665642.1"/>
    </source>
</evidence>
<keyword evidence="2" id="KW-0472">Membrane</keyword>